<keyword evidence="1" id="KW-0812">Transmembrane</keyword>
<comment type="caution">
    <text evidence="2">The sequence shown here is derived from an EMBL/GenBank/DDBJ whole genome shotgun (WGS) entry which is preliminary data.</text>
</comment>
<evidence type="ECO:0000313" key="2">
    <source>
        <dbReference type="EMBL" id="KAB2816489.1"/>
    </source>
</evidence>
<sequence>MEFILTPQGDFPDSLIDSLAREAEVLSNLSADQLEKLIEAKSNNPEAQSIVSNSAVSEAISQSSFIAEAVPTSWSWIKWLREQVRKVFCEMSEEIRNKSWKELIKEILKKLAEKIGSLSQFVIALVVAILTLLVKLGANAVCPL</sequence>
<dbReference type="Proteomes" id="UP000484164">
    <property type="component" value="Unassembled WGS sequence"/>
</dbReference>
<keyword evidence="1" id="KW-0472">Membrane</keyword>
<protein>
    <submittedName>
        <fullName evidence="2">Uncharacterized protein</fullName>
    </submittedName>
</protein>
<evidence type="ECO:0000313" key="3">
    <source>
        <dbReference type="Proteomes" id="UP000484164"/>
    </source>
</evidence>
<dbReference type="RefSeq" id="WP_151693916.1">
    <property type="nucleotide sequence ID" value="NZ_BMGX01000001.1"/>
</dbReference>
<evidence type="ECO:0000256" key="1">
    <source>
        <dbReference type="SAM" id="Phobius"/>
    </source>
</evidence>
<gene>
    <name evidence="2" type="ORF">F8C82_12470</name>
</gene>
<name>A0A6L3ZHK6_9FLAO</name>
<keyword evidence="1" id="KW-1133">Transmembrane helix</keyword>
<accession>A0A6L3ZHK6</accession>
<keyword evidence="3" id="KW-1185">Reference proteome</keyword>
<dbReference type="AlphaFoldDB" id="A0A6L3ZHK6"/>
<reference evidence="2 3" key="1">
    <citation type="submission" date="2019-10" db="EMBL/GenBank/DDBJ databases">
        <title>Genome sequence of Phaeocystidibacter marisrubri JCM30614 (type strain).</title>
        <authorList>
            <person name="Bowman J.P."/>
        </authorList>
    </citation>
    <scope>NUCLEOTIDE SEQUENCE [LARGE SCALE GENOMIC DNA]</scope>
    <source>
        <strain evidence="2 3">JCM 30614</strain>
    </source>
</reference>
<proteinExistence type="predicted"/>
<organism evidence="2 3">
    <name type="scientific">Phaeocystidibacter marisrubri</name>
    <dbReference type="NCBI Taxonomy" id="1577780"/>
    <lineage>
        <taxon>Bacteria</taxon>
        <taxon>Pseudomonadati</taxon>
        <taxon>Bacteroidota</taxon>
        <taxon>Flavobacteriia</taxon>
        <taxon>Flavobacteriales</taxon>
        <taxon>Phaeocystidibacteraceae</taxon>
        <taxon>Phaeocystidibacter</taxon>
    </lineage>
</organism>
<feature type="transmembrane region" description="Helical" evidence="1">
    <location>
        <begin position="118"/>
        <end position="138"/>
    </location>
</feature>
<dbReference type="EMBL" id="WBVQ01000002">
    <property type="protein sequence ID" value="KAB2816489.1"/>
    <property type="molecule type" value="Genomic_DNA"/>
</dbReference>